<proteinExistence type="inferred from homology"/>
<evidence type="ECO:0000256" key="4">
    <source>
        <dbReference type="SAM" id="MobiDB-lite"/>
    </source>
</evidence>
<dbReference type="InterPro" id="IPR011009">
    <property type="entry name" value="Kinase-like_dom_sf"/>
</dbReference>
<evidence type="ECO:0000313" key="8">
    <source>
        <dbReference type="Proteomes" id="UP001607069"/>
    </source>
</evidence>
<dbReference type="InterPro" id="IPR051931">
    <property type="entry name" value="PAK3-like"/>
</dbReference>
<feature type="compositionally biased region" description="Low complexity" evidence="4">
    <location>
        <begin position="282"/>
        <end position="299"/>
    </location>
</feature>
<dbReference type="PANTHER" id="PTHR45832">
    <property type="entry name" value="SERINE/THREONINE-PROTEIN KINASE SAMKA-RELATED-RELATED"/>
    <property type="match status" value="1"/>
</dbReference>
<dbReference type="PANTHER" id="PTHR45832:SF22">
    <property type="entry name" value="SERINE_THREONINE-PROTEIN KINASE SAMKA-RELATED"/>
    <property type="match status" value="1"/>
</dbReference>
<feature type="compositionally biased region" description="Basic and acidic residues" evidence="4">
    <location>
        <begin position="329"/>
        <end position="344"/>
    </location>
</feature>
<evidence type="ECO:0000256" key="5">
    <source>
        <dbReference type="SAM" id="Phobius"/>
    </source>
</evidence>
<dbReference type="Proteomes" id="UP001607069">
    <property type="component" value="Unassembled WGS sequence"/>
</dbReference>
<protein>
    <submittedName>
        <fullName evidence="7">Serine/threonine-protein kinase</fullName>
        <ecNumber evidence="7">2.7.11.1</ecNumber>
    </submittedName>
</protein>
<evidence type="ECO:0000259" key="6">
    <source>
        <dbReference type="PROSITE" id="PS50011"/>
    </source>
</evidence>
<dbReference type="EMBL" id="JBIHMK010000036">
    <property type="protein sequence ID" value="MFH0248920.1"/>
    <property type="molecule type" value="Genomic_DNA"/>
</dbReference>
<dbReference type="PROSITE" id="PS50011">
    <property type="entry name" value="PROTEIN_KINASE_DOM"/>
    <property type="match status" value="1"/>
</dbReference>
<keyword evidence="7" id="KW-0418">Kinase</keyword>
<evidence type="ECO:0000256" key="1">
    <source>
        <dbReference type="ARBA" id="ARBA00008874"/>
    </source>
</evidence>
<feature type="compositionally biased region" description="Gly residues" evidence="4">
    <location>
        <begin position="300"/>
        <end position="328"/>
    </location>
</feature>
<accession>A0ABW7HU33</accession>
<keyword evidence="3" id="KW-0067">ATP-binding</keyword>
<evidence type="ECO:0000256" key="2">
    <source>
        <dbReference type="ARBA" id="ARBA00022741"/>
    </source>
</evidence>
<dbReference type="SUPFAM" id="SSF56112">
    <property type="entry name" value="Protein kinase-like (PK-like)"/>
    <property type="match status" value="1"/>
</dbReference>
<keyword evidence="2" id="KW-0547">Nucleotide-binding</keyword>
<reference evidence="7 8" key="1">
    <citation type="submission" date="2024-10" db="EMBL/GenBank/DDBJ databases">
        <authorList>
            <person name="Cho J.-C."/>
        </authorList>
    </citation>
    <scope>NUCLEOTIDE SEQUENCE [LARGE SCALE GENOMIC DNA]</scope>
    <source>
        <strain evidence="7 8">KCTC29696</strain>
    </source>
</reference>
<feature type="region of interest" description="Disordered" evidence="4">
    <location>
        <begin position="275"/>
        <end position="344"/>
    </location>
</feature>
<organism evidence="7 8">
    <name type="scientific">Streptomyces chitinivorans</name>
    <dbReference type="NCBI Taxonomy" id="1257027"/>
    <lineage>
        <taxon>Bacteria</taxon>
        <taxon>Bacillati</taxon>
        <taxon>Actinomycetota</taxon>
        <taxon>Actinomycetes</taxon>
        <taxon>Kitasatosporales</taxon>
        <taxon>Streptomycetaceae</taxon>
        <taxon>Streptomyces</taxon>
    </lineage>
</organism>
<dbReference type="CDD" id="cd14014">
    <property type="entry name" value="STKc_PknB_like"/>
    <property type="match status" value="1"/>
</dbReference>
<dbReference type="RefSeq" id="WP_341829745.1">
    <property type="nucleotide sequence ID" value="NZ_BAABEN010000027.1"/>
</dbReference>
<feature type="domain" description="Protein kinase" evidence="6">
    <location>
        <begin position="15"/>
        <end position="273"/>
    </location>
</feature>
<keyword evidence="5" id="KW-1133">Transmembrane helix</keyword>
<keyword evidence="8" id="KW-1185">Reference proteome</keyword>
<keyword evidence="7" id="KW-0808">Transferase</keyword>
<comment type="similarity">
    <text evidence="1">Belongs to the protein kinase superfamily. STE Ser/Thr protein kinase family. STE20 subfamily.</text>
</comment>
<name>A0ABW7HU33_9ACTN</name>
<dbReference type="Gene3D" id="1.10.510.10">
    <property type="entry name" value="Transferase(Phosphotransferase) domain 1"/>
    <property type="match status" value="1"/>
</dbReference>
<evidence type="ECO:0000256" key="3">
    <source>
        <dbReference type="ARBA" id="ARBA00022840"/>
    </source>
</evidence>
<dbReference type="EC" id="2.7.11.1" evidence="7"/>
<dbReference type="SMART" id="SM00220">
    <property type="entry name" value="S_TKc"/>
    <property type="match status" value="1"/>
</dbReference>
<feature type="transmembrane region" description="Helical" evidence="5">
    <location>
        <begin position="348"/>
        <end position="369"/>
    </location>
</feature>
<dbReference type="Gene3D" id="3.30.200.20">
    <property type="entry name" value="Phosphorylase Kinase, domain 1"/>
    <property type="match status" value="1"/>
</dbReference>
<dbReference type="Pfam" id="PF00069">
    <property type="entry name" value="Pkinase"/>
    <property type="match status" value="1"/>
</dbReference>
<comment type="caution">
    <text evidence="7">The sequence shown here is derived from an EMBL/GenBank/DDBJ whole genome shotgun (WGS) entry which is preliminary data.</text>
</comment>
<keyword evidence="5" id="KW-0472">Membrane</keyword>
<dbReference type="InterPro" id="IPR008271">
    <property type="entry name" value="Ser/Thr_kinase_AS"/>
</dbReference>
<gene>
    <name evidence="7" type="ORF">ACG5V6_11915</name>
</gene>
<dbReference type="GO" id="GO:0004674">
    <property type="term" value="F:protein serine/threonine kinase activity"/>
    <property type="evidence" value="ECO:0007669"/>
    <property type="project" value="UniProtKB-EC"/>
</dbReference>
<keyword evidence="5" id="KW-0812">Transmembrane</keyword>
<sequence>MMNTGDSGRLLADRYRLAAELGRGEVGVVWQGRDEVLGREVAVKEVRAAEELSPAEVRALYSHLEREAMTAGRISHRNATTVHDVVIEDGRLWVVMELVRGLSLAAVLEADGPMSPAGAARIGAEVVSALRSAHEAGITHRDVKPSNILLGNDNRIVLTDFGTAQVKAGTAHDRPGAPVGRPEFLAPECARGQDPGPAADLWALGVVLYLAVEGVSPFRHGTPGETLRSLAAYTDADLPPMRRAGALAPVLEGLLRADPAERTDAAGAERPLRVAAAGGGPRAAASSSSSSSPPSSPASGEGGSGSDGSGSGGSGSGGSGSDGSGSDGSGKRRDTPGSWDADRGPRGVLALVAGLLVLLLAALAVAVALR</sequence>
<evidence type="ECO:0000313" key="7">
    <source>
        <dbReference type="EMBL" id="MFH0248920.1"/>
    </source>
</evidence>
<dbReference type="InterPro" id="IPR000719">
    <property type="entry name" value="Prot_kinase_dom"/>
</dbReference>
<dbReference type="PROSITE" id="PS00108">
    <property type="entry name" value="PROTEIN_KINASE_ST"/>
    <property type="match status" value="1"/>
</dbReference>